<feature type="transmembrane region" description="Helical" evidence="4">
    <location>
        <begin position="9"/>
        <end position="28"/>
    </location>
</feature>
<evidence type="ECO:0000313" key="6">
    <source>
        <dbReference type="EMBL" id="OAL19044.1"/>
    </source>
</evidence>
<dbReference type="CDD" id="cd06532">
    <property type="entry name" value="Glyco_transf_25"/>
    <property type="match status" value="1"/>
</dbReference>
<dbReference type="PANTHER" id="PTHR10730">
    <property type="entry name" value="PROCOLLAGEN-LYSINE,2-OXOGLUTARATE 5-DIOXYGENASE/GLYCOSYLTRANSFERASE 25 FAMILY MEMBER"/>
    <property type="match status" value="1"/>
</dbReference>
<sequence length="417" mass="46729">MLFSAPTRLNFIVVGLVITTFILFYSSFRPPRPEAQDVLGSADADADATPTLLEASQAYSPPRNTHTDEVAHRLQPDDFVPQVQNETLGFQEIYMISLPGRTDKQDAFAMQAAFSEISYTQVDGVYGHEVPVKALPHTMSQSANVIGCWRAHLNVYQKMVHDKVSSALIFEDDADWDVSLKEQLVQFARGSRFITNTSEDAFSHSPYGQDWDILWIGHCGTWVLPADNRRFFVIPDDFTVQPPEARVDNVDQPDMSRWESGPHGNNRTRIVFHSEGGVCTAAYAISQKGARKALYYLSMIPYNSPVDWGLATLCKNKEYEFNCVSPWPQLVGVSRPTANTAKWSDIGYGPDSERVVEEGSSLHLVYPMRQNIPNFLHGKTVFRSQYPDIAPPMSIKEIGKAVGHVEILEPQHLPEHG</sequence>
<comment type="similarity">
    <text evidence="1">Belongs to the glycosyltransferase 25 family.</text>
</comment>
<evidence type="ECO:0000256" key="4">
    <source>
        <dbReference type="SAM" id="Phobius"/>
    </source>
</evidence>
<reference evidence="6 7" key="1">
    <citation type="submission" date="2016-03" db="EMBL/GenBank/DDBJ databases">
        <title>The draft genome sequence of Fonsecaea nubica causative agent of cutaneous subcutaneous infection in human host.</title>
        <authorList>
            <person name="Costa F."/>
            <person name="Sybren D.H."/>
            <person name="Raittz R.T."/>
            <person name="Weiss V.A."/>
            <person name="Leao A.C."/>
            <person name="Gomes R."/>
            <person name="De Souza E.M."/>
            <person name="Pedrosa F.O."/>
            <person name="Steffens M.B."/>
            <person name="Bombassaro A."/>
            <person name="Tadra-Sfeir M.Z."/>
            <person name="Moreno L.F."/>
            <person name="Najafzadeh M.J."/>
            <person name="Felipe M.S."/>
            <person name="Teixeira M."/>
            <person name="Sun J."/>
            <person name="Xi L."/>
            <person name="Castro M.A."/>
            <person name="Vicente V.A."/>
        </authorList>
    </citation>
    <scope>NUCLEOTIDE SEQUENCE [LARGE SCALE GENOMIC DNA]</scope>
    <source>
        <strain evidence="6 7">CBS 269.64</strain>
    </source>
</reference>
<evidence type="ECO:0000259" key="5">
    <source>
        <dbReference type="Pfam" id="PF01755"/>
    </source>
</evidence>
<dbReference type="GeneID" id="34595062"/>
<dbReference type="InterPro" id="IPR002654">
    <property type="entry name" value="Glyco_trans_25"/>
</dbReference>
<evidence type="ECO:0000313" key="7">
    <source>
        <dbReference type="Proteomes" id="UP000185904"/>
    </source>
</evidence>
<dbReference type="PANTHER" id="PTHR10730:SF53">
    <property type="entry name" value="GLYCOSYLTRANSFERASE 25 FAMILY MEMBER"/>
    <property type="match status" value="1"/>
</dbReference>
<keyword evidence="3" id="KW-0808">Transferase</keyword>
<keyword evidence="2" id="KW-0328">Glycosyltransferase</keyword>
<keyword evidence="4" id="KW-1133">Transmembrane helix</keyword>
<feature type="domain" description="Glycosyl transferase family 25" evidence="5">
    <location>
        <begin position="91"/>
        <end position="185"/>
    </location>
</feature>
<evidence type="ECO:0000256" key="2">
    <source>
        <dbReference type="ARBA" id="ARBA00022676"/>
    </source>
</evidence>
<dbReference type="EMBL" id="LVCJ01000184">
    <property type="protein sequence ID" value="OAL19044.1"/>
    <property type="molecule type" value="Genomic_DNA"/>
</dbReference>
<evidence type="ECO:0000256" key="3">
    <source>
        <dbReference type="ARBA" id="ARBA00022679"/>
    </source>
</evidence>
<proteinExistence type="inferred from homology"/>
<comment type="caution">
    <text evidence="6">The sequence shown here is derived from an EMBL/GenBank/DDBJ whole genome shotgun (WGS) entry which is preliminary data.</text>
</comment>
<gene>
    <name evidence="6" type="ORF">AYO20_11691</name>
</gene>
<dbReference type="GO" id="GO:0016740">
    <property type="term" value="F:transferase activity"/>
    <property type="evidence" value="ECO:0007669"/>
    <property type="project" value="UniProtKB-KW"/>
</dbReference>
<protein>
    <recommendedName>
        <fullName evidence="5">Glycosyl transferase family 25 domain-containing protein</fullName>
    </recommendedName>
</protein>
<keyword evidence="4" id="KW-0812">Transmembrane</keyword>
<dbReference type="AlphaFoldDB" id="A0A178BP90"/>
<keyword evidence="4" id="KW-0472">Membrane</keyword>
<name>A0A178BP90_9EURO</name>
<evidence type="ECO:0000256" key="1">
    <source>
        <dbReference type="ARBA" id="ARBA00006721"/>
    </source>
</evidence>
<dbReference type="OrthoDB" id="47375at2759"/>
<dbReference type="Pfam" id="PF01755">
    <property type="entry name" value="Glyco_transf_25"/>
    <property type="match status" value="1"/>
</dbReference>
<accession>A0A178BP90</accession>
<organism evidence="6 7">
    <name type="scientific">Fonsecaea nubica</name>
    <dbReference type="NCBI Taxonomy" id="856822"/>
    <lineage>
        <taxon>Eukaryota</taxon>
        <taxon>Fungi</taxon>
        <taxon>Dikarya</taxon>
        <taxon>Ascomycota</taxon>
        <taxon>Pezizomycotina</taxon>
        <taxon>Eurotiomycetes</taxon>
        <taxon>Chaetothyriomycetidae</taxon>
        <taxon>Chaetothyriales</taxon>
        <taxon>Herpotrichiellaceae</taxon>
        <taxon>Fonsecaea</taxon>
    </lineage>
</organism>
<dbReference type="Proteomes" id="UP000185904">
    <property type="component" value="Unassembled WGS sequence"/>
</dbReference>
<dbReference type="RefSeq" id="XP_022494113.1">
    <property type="nucleotide sequence ID" value="XM_022649909.1"/>
</dbReference>
<keyword evidence="7" id="KW-1185">Reference proteome</keyword>
<dbReference type="InterPro" id="IPR050757">
    <property type="entry name" value="Collagen_mod_GT25"/>
</dbReference>